<comment type="caution">
    <text evidence="3">The sequence shown here is derived from an EMBL/GenBank/DDBJ whole genome shotgun (WGS) entry which is preliminary data.</text>
</comment>
<keyword evidence="2" id="KW-0560">Oxidoreductase</keyword>
<dbReference type="PANTHER" id="PTHR44196">
    <property type="entry name" value="DEHYDROGENASE/REDUCTASE SDR FAMILY MEMBER 7B"/>
    <property type="match status" value="1"/>
</dbReference>
<dbReference type="GO" id="GO:0016491">
    <property type="term" value="F:oxidoreductase activity"/>
    <property type="evidence" value="ECO:0007669"/>
    <property type="project" value="UniProtKB-KW"/>
</dbReference>
<dbReference type="AlphaFoldDB" id="A0A330GQW8"/>
<protein>
    <submittedName>
        <fullName evidence="3">Short-chain dehydrogenase</fullName>
    </submittedName>
</protein>
<dbReference type="PANTHER" id="PTHR44196:SF1">
    <property type="entry name" value="DEHYDROGENASE_REDUCTASE SDR FAMILY MEMBER 7B"/>
    <property type="match status" value="1"/>
</dbReference>
<dbReference type="InterPro" id="IPR002347">
    <property type="entry name" value="SDR_fam"/>
</dbReference>
<dbReference type="OrthoDB" id="9810734at2"/>
<proteinExistence type="inferred from homology"/>
<dbReference type="Proteomes" id="UP000251956">
    <property type="component" value="Unassembled WGS sequence"/>
</dbReference>
<reference evidence="4" key="1">
    <citation type="submission" date="2018-06" db="EMBL/GenBank/DDBJ databases">
        <authorList>
            <person name="Helene L.C."/>
            <person name="Dall'Agnol R."/>
            <person name="Delamuta J.R."/>
            <person name="Hungria M."/>
        </authorList>
    </citation>
    <scope>NUCLEOTIDE SEQUENCE [LARGE SCALE GENOMIC DNA]</scope>
    <source>
        <strain evidence="4">CNPSo 3140</strain>
    </source>
</reference>
<dbReference type="PRINTS" id="PR00081">
    <property type="entry name" value="GDHRDH"/>
</dbReference>
<gene>
    <name evidence="3" type="ORF">DPM35_15025</name>
</gene>
<dbReference type="InterPro" id="IPR036291">
    <property type="entry name" value="NAD(P)-bd_dom_sf"/>
</dbReference>
<dbReference type="PROSITE" id="PS00061">
    <property type="entry name" value="ADH_SHORT"/>
    <property type="match status" value="1"/>
</dbReference>
<accession>A0A330GQW8</accession>
<dbReference type="RefSeq" id="WP_112128052.1">
    <property type="nucleotide sequence ID" value="NZ_QMBQ01000004.1"/>
</dbReference>
<dbReference type="Pfam" id="PF00106">
    <property type="entry name" value="adh_short"/>
    <property type="match status" value="1"/>
</dbReference>
<evidence type="ECO:0000313" key="4">
    <source>
        <dbReference type="Proteomes" id="UP000251956"/>
    </source>
</evidence>
<organism evidence="3 4">
    <name type="scientific">Mesorhizobium atlanticum</name>
    <dbReference type="NCBI Taxonomy" id="2233532"/>
    <lineage>
        <taxon>Bacteria</taxon>
        <taxon>Pseudomonadati</taxon>
        <taxon>Pseudomonadota</taxon>
        <taxon>Alphaproteobacteria</taxon>
        <taxon>Hyphomicrobiales</taxon>
        <taxon>Phyllobacteriaceae</taxon>
        <taxon>Mesorhizobium</taxon>
    </lineage>
</organism>
<dbReference type="InterPro" id="IPR020904">
    <property type="entry name" value="Sc_DH/Rdtase_CS"/>
</dbReference>
<reference evidence="3 4" key="2">
    <citation type="submission" date="2018-07" db="EMBL/GenBank/DDBJ databases">
        <title>Diversity of Mesorhizobium strains in Brazil.</title>
        <authorList>
            <person name="Helene L.C.F."/>
            <person name="Dall'Agnol R."/>
            <person name="Delamuta J.R.M."/>
            <person name="Hungria M."/>
        </authorList>
    </citation>
    <scope>NUCLEOTIDE SEQUENCE [LARGE SCALE GENOMIC DNA]</scope>
    <source>
        <strain evidence="3 4">CNPSo 3140</strain>
    </source>
</reference>
<name>A0A330GQW8_9HYPH</name>
<dbReference type="Gene3D" id="3.40.50.720">
    <property type="entry name" value="NAD(P)-binding Rossmann-like Domain"/>
    <property type="match status" value="1"/>
</dbReference>
<keyword evidence="4" id="KW-1185">Reference proteome</keyword>
<dbReference type="GO" id="GO:0016020">
    <property type="term" value="C:membrane"/>
    <property type="evidence" value="ECO:0007669"/>
    <property type="project" value="TreeGrafter"/>
</dbReference>
<evidence type="ECO:0000256" key="2">
    <source>
        <dbReference type="ARBA" id="ARBA00023002"/>
    </source>
</evidence>
<sequence length="234" mass="24603">MSKGVAMVSGASRGIGAAIAERLVSEGWKVSLGVRGGKMPEWAATLPSEKIMACPYDAAAGDQEARWFEETRARFGPVGCIVANAGIIVTKSVIEAEDAEVVAMMEVNAFAPRRLVRAAWEDLRASGRGRVIIIASLSGKRVKSALSGSYSMSKFAAVALAHGIRHAGFDLGVRATAVCPGFVATDMGLSLSDRPAENMTNPADVARIVSMLIDLPNEASVAEFAVNCQAEESF</sequence>
<comment type="similarity">
    <text evidence="1">Belongs to the short-chain dehydrogenases/reductases (SDR) family.</text>
</comment>
<evidence type="ECO:0000256" key="1">
    <source>
        <dbReference type="ARBA" id="ARBA00006484"/>
    </source>
</evidence>
<evidence type="ECO:0000313" key="3">
    <source>
        <dbReference type="EMBL" id="RAZ76033.1"/>
    </source>
</evidence>
<dbReference type="EMBL" id="QMBQ01000004">
    <property type="protein sequence ID" value="RAZ76033.1"/>
    <property type="molecule type" value="Genomic_DNA"/>
</dbReference>
<dbReference type="SUPFAM" id="SSF51735">
    <property type="entry name" value="NAD(P)-binding Rossmann-fold domains"/>
    <property type="match status" value="1"/>
</dbReference>